<evidence type="ECO:0000256" key="1">
    <source>
        <dbReference type="SAM" id="MobiDB-lite"/>
    </source>
</evidence>
<reference evidence="2 3" key="1">
    <citation type="submission" date="2016-07" db="EMBL/GenBank/DDBJ databases">
        <authorList>
            <consortium name="Pathogen Informatics"/>
        </authorList>
    </citation>
    <scope>NUCLEOTIDE SEQUENCE [LARGE SCALE GENOMIC DNA]</scope>
</reference>
<proteinExistence type="predicted"/>
<feature type="compositionally biased region" description="Polar residues" evidence="1">
    <location>
        <begin position="171"/>
        <end position="188"/>
    </location>
</feature>
<name>A0A1G4EIK9_PLAVI</name>
<dbReference type="AlphaFoldDB" id="A0A1G4EIK9"/>
<evidence type="ECO:0000313" key="2">
    <source>
        <dbReference type="EMBL" id="SCA83667.1"/>
    </source>
</evidence>
<sequence>MRTVTVSSYAADTNLNEDVCLDTFGVVVEEIENKIEELKETFKTNKPQACVALNKYVIEKKLKLETCYDKSLLFLYLDSYDNIGDIIKECANQSQNLGDTGKQIKENSEPGPGIENLCKENDQCNPKSAKPKNPTEPSESTAVAEPGSPVKGHSHNLEEKSKIADIDSEPGLSSTFHADPIQTDTEISGLQADLSGKSLPLEGQPKSPLVEDNSSSGEAESSTRGFPDDKQLLTEKTPVLQDTIDANPREAHAKESSRGDSDIKTLRSLSNSEDSSAIPPPFVSGIVENTGVGSDHVKSVTRNVGNASDGVLSADGKVATIVTPESAVSVEKHSAAGSSVDRRFGTGNIHSEDTCGDSNGKSICKPDAREATICVNHGTEACRSETGGSETLVGASHDVHSPSFQGIPENASYTQSDSLY</sequence>
<gene>
    <name evidence="2" type="ORF">PVT01_000085200</name>
</gene>
<evidence type="ECO:0000313" key="3">
    <source>
        <dbReference type="Proteomes" id="UP000196402"/>
    </source>
</evidence>
<feature type="compositionally biased region" description="Polar residues" evidence="1">
    <location>
        <begin position="411"/>
        <end position="420"/>
    </location>
</feature>
<feature type="compositionally biased region" description="Basic and acidic residues" evidence="1">
    <location>
        <begin position="247"/>
        <end position="265"/>
    </location>
</feature>
<protein>
    <submittedName>
        <fullName evidence="2">VIR protein</fullName>
    </submittedName>
</protein>
<dbReference type="Proteomes" id="UP000196402">
    <property type="component" value="Unassembled WGS sequence"/>
</dbReference>
<dbReference type="EMBL" id="FLYH01000296">
    <property type="protein sequence ID" value="SCA83667.1"/>
    <property type="molecule type" value="Genomic_DNA"/>
</dbReference>
<feature type="region of interest" description="Disordered" evidence="1">
    <location>
        <begin position="99"/>
        <end position="281"/>
    </location>
</feature>
<feature type="region of interest" description="Disordered" evidence="1">
    <location>
        <begin position="392"/>
        <end position="420"/>
    </location>
</feature>
<dbReference type="VEuPathDB" id="PlasmoDB:PVPAM_050010000"/>
<feature type="compositionally biased region" description="Basic and acidic residues" evidence="1">
    <location>
        <begin position="155"/>
        <end position="165"/>
    </location>
</feature>
<dbReference type="VEuPathDB" id="PlasmoDB:PVP01_0218400"/>
<feature type="compositionally biased region" description="Polar residues" evidence="1">
    <location>
        <begin position="212"/>
        <end position="224"/>
    </location>
</feature>
<dbReference type="VEuPathDB" id="PlasmoDB:PVX_088775"/>
<dbReference type="VEuPathDB" id="PlasmoDB:PVP01_0502600"/>
<organism evidence="2 3">
    <name type="scientific">Plasmodium vivax</name>
    <name type="common">malaria parasite P. vivax</name>
    <dbReference type="NCBI Taxonomy" id="5855"/>
    <lineage>
        <taxon>Eukaryota</taxon>
        <taxon>Sar</taxon>
        <taxon>Alveolata</taxon>
        <taxon>Apicomplexa</taxon>
        <taxon>Aconoidasida</taxon>
        <taxon>Haemosporida</taxon>
        <taxon>Plasmodiidae</taxon>
        <taxon>Plasmodium</taxon>
        <taxon>Plasmodium (Plasmodium)</taxon>
    </lineage>
</organism>
<accession>A0A1G4EIK9</accession>